<dbReference type="EMBL" id="CP034205">
    <property type="protein sequence ID" value="QBZ56744.1"/>
    <property type="molecule type" value="Genomic_DNA"/>
</dbReference>
<feature type="non-terminal residue" evidence="1">
    <location>
        <position position="189"/>
    </location>
</feature>
<reference evidence="1 2" key="1">
    <citation type="journal article" date="2019" name="Mol. Biol. Evol.">
        <title>Blast fungal genomes show frequent chromosomal changes, gene gains and losses, and effector gene turnover.</title>
        <authorList>
            <person name="Gomez Luciano L.B."/>
            <person name="Jason Tsai I."/>
            <person name="Chuma I."/>
            <person name="Tosa Y."/>
            <person name="Chen Y.H."/>
            <person name="Li J.Y."/>
            <person name="Li M.Y."/>
            <person name="Jade Lu M.Y."/>
            <person name="Nakayashiki H."/>
            <person name="Li W.H."/>
        </authorList>
    </citation>
    <scope>NUCLEOTIDE SEQUENCE [LARGE SCALE GENOMIC DNA]</scope>
    <source>
        <strain evidence="1">MZ5-1-6</strain>
    </source>
</reference>
<evidence type="ECO:0000313" key="1">
    <source>
        <dbReference type="EMBL" id="QBZ56744.1"/>
    </source>
</evidence>
<sequence>MRRCRECKGNLGKETIDYCSYYCLIFIHFPNSGPVHSDVRAFATPPHKGHLKPSKPQQVGRQHCCSHRPISQKKLPRELQARLERQVPAAAADPQLVLAGVQPPGLGGDVPAAQVPPGQLELDRGLGAGLERRLGEAAQLADGRALLGDADVELRRLGARHVARVGHLCRDARHHVEQVHVPALLDRAR</sequence>
<gene>
    <name evidence="1" type="ORF">PoMZ_01659</name>
</gene>
<dbReference type="Proteomes" id="UP000294847">
    <property type="component" value="Chromosome 2"/>
</dbReference>
<accession>A0A4P7N9C3</accession>
<proteinExistence type="predicted"/>
<name>A0A4P7N9C3_PYROR</name>
<protein>
    <submittedName>
        <fullName evidence="1">Uncharacterized protein</fullName>
    </submittedName>
</protein>
<dbReference type="AlphaFoldDB" id="A0A4P7N9C3"/>
<organism evidence="1 2">
    <name type="scientific">Pyricularia oryzae</name>
    <name type="common">Rice blast fungus</name>
    <name type="synonym">Magnaporthe oryzae</name>
    <dbReference type="NCBI Taxonomy" id="318829"/>
    <lineage>
        <taxon>Eukaryota</taxon>
        <taxon>Fungi</taxon>
        <taxon>Dikarya</taxon>
        <taxon>Ascomycota</taxon>
        <taxon>Pezizomycotina</taxon>
        <taxon>Sordariomycetes</taxon>
        <taxon>Sordariomycetidae</taxon>
        <taxon>Magnaporthales</taxon>
        <taxon>Pyriculariaceae</taxon>
        <taxon>Pyricularia</taxon>
    </lineage>
</organism>
<evidence type="ECO:0000313" key="2">
    <source>
        <dbReference type="Proteomes" id="UP000294847"/>
    </source>
</evidence>